<evidence type="ECO:0000313" key="3">
    <source>
        <dbReference type="EMBL" id="MVT64961.1"/>
    </source>
</evidence>
<name>A0A844SPQ1_9BRAD</name>
<dbReference type="Pfam" id="PF13280">
    <property type="entry name" value="WYL"/>
    <property type="match status" value="1"/>
</dbReference>
<sequence length="302" mass="33937">MSVKSLYELESLRGGSALKARLKHVDDRLNWFGFLRLADHAAKFGISDVQGKIDIKTYRNLSTTPPAERKPGPAAASVLGAGTYLRPEKFVPVFGMAGSLDDLWLSRLPDARPDAACPLELLRAPEHRIEPDDVRALLAATELRESCRLRYQSMTSAEASERVVCPHAVVKASGRYHVRAFDFSRKRFLDFSLSRVLSSDLLPDHAPVPATLDDDWHKTVDVEFEPHPRLSPTQRSMIAREYRMTAGLSVIPVRRAMLFYLLDEMRLLKAIRQQDKDLADVPVWVKNSKDIAGELVSMESES</sequence>
<accession>A0A844SPQ1</accession>
<organism evidence="3 4">
    <name type="scientific">Bradyrhizobium pachyrhizi</name>
    <dbReference type="NCBI Taxonomy" id="280333"/>
    <lineage>
        <taxon>Bacteria</taxon>
        <taxon>Pseudomonadati</taxon>
        <taxon>Pseudomonadota</taxon>
        <taxon>Alphaproteobacteria</taxon>
        <taxon>Hyphomicrobiales</taxon>
        <taxon>Nitrobacteraceae</taxon>
        <taxon>Bradyrhizobium</taxon>
    </lineage>
</organism>
<feature type="domain" description="WYL" evidence="1">
    <location>
        <begin position="135"/>
        <end position="198"/>
    </location>
</feature>
<dbReference type="InterPro" id="IPR059020">
    <property type="entry name" value="CapW_CTD"/>
</dbReference>
<comment type="caution">
    <text evidence="3">The sequence shown here is derived from an EMBL/GenBank/DDBJ whole genome shotgun (WGS) entry which is preliminary data.</text>
</comment>
<evidence type="ECO:0000259" key="1">
    <source>
        <dbReference type="Pfam" id="PF13280"/>
    </source>
</evidence>
<reference evidence="3 4" key="1">
    <citation type="submission" date="2019-12" db="EMBL/GenBank/DDBJ databases">
        <title>Draft genome sequences Bradyrhizobium cajani AMBPC1010, Bradyrhizobium pachyrhizi AMBPC1040 and Bradyrhizobium yuanmingense ALSPC3051, three plant growth promoting strains isolated from nodules of Cajanus cajan L. in Dominican Republic.</title>
        <authorList>
            <person name="Flores-Felix J.D."/>
            <person name="Araujo J."/>
            <person name="Diaz-Alcantara C."/>
            <person name="Gonzalez-Andres F."/>
            <person name="Velazquez E."/>
        </authorList>
    </citation>
    <scope>NUCLEOTIDE SEQUENCE [LARGE SCALE GENOMIC DNA]</scope>
    <source>
        <strain evidence="3 4">1040</strain>
    </source>
</reference>
<dbReference type="EMBL" id="WQNF01000004">
    <property type="protein sequence ID" value="MVT64961.1"/>
    <property type="molecule type" value="Genomic_DNA"/>
</dbReference>
<dbReference type="Pfam" id="PF26107">
    <property type="entry name" value="BrxR_CTD"/>
    <property type="match status" value="1"/>
</dbReference>
<dbReference type="Proteomes" id="UP000436468">
    <property type="component" value="Unassembled WGS sequence"/>
</dbReference>
<evidence type="ECO:0000313" key="4">
    <source>
        <dbReference type="Proteomes" id="UP000436468"/>
    </source>
</evidence>
<keyword evidence="4" id="KW-1185">Reference proteome</keyword>
<protein>
    <submittedName>
        <fullName evidence="3">WYL domain-containing protein</fullName>
    </submittedName>
</protein>
<dbReference type="PROSITE" id="PS52050">
    <property type="entry name" value="WYL"/>
    <property type="match status" value="1"/>
</dbReference>
<dbReference type="RefSeq" id="WP_157342266.1">
    <property type="nucleotide sequence ID" value="NZ_WQNF01000004.1"/>
</dbReference>
<proteinExistence type="predicted"/>
<dbReference type="InterPro" id="IPR026881">
    <property type="entry name" value="WYL_dom"/>
</dbReference>
<dbReference type="AlphaFoldDB" id="A0A844SPQ1"/>
<gene>
    <name evidence="3" type="ORF">GPL21_07555</name>
</gene>
<feature type="domain" description="DNA-binding transcriptional repressor CapW C-terminal dimerisation" evidence="2">
    <location>
        <begin position="219"/>
        <end position="291"/>
    </location>
</feature>
<evidence type="ECO:0000259" key="2">
    <source>
        <dbReference type="Pfam" id="PF26107"/>
    </source>
</evidence>